<protein>
    <submittedName>
        <fullName evidence="3">Uncharacterized protein</fullName>
    </submittedName>
</protein>
<evidence type="ECO:0000256" key="1">
    <source>
        <dbReference type="SAM" id="MobiDB-lite"/>
    </source>
</evidence>
<accession>A0A653EDD0</accession>
<name>A0A653EDD0_9MYCO</name>
<feature type="region of interest" description="Disordered" evidence="1">
    <location>
        <begin position="82"/>
        <end position="103"/>
    </location>
</feature>
<evidence type="ECO:0000256" key="2">
    <source>
        <dbReference type="SAM" id="Phobius"/>
    </source>
</evidence>
<keyword evidence="2" id="KW-0472">Membrane</keyword>
<feature type="transmembrane region" description="Helical" evidence="2">
    <location>
        <begin position="35"/>
        <end position="52"/>
    </location>
</feature>
<keyword evidence="2" id="KW-1133">Transmembrane helix</keyword>
<proteinExistence type="predicted"/>
<feature type="transmembrane region" description="Helical" evidence="2">
    <location>
        <begin position="6"/>
        <end position="23"/>
    </location>
</feature>
<sequence length="103" mass="11635">MRYERFAWAGGVIMSGIGIYLSYRPIAHDLGKSLVLALASLMIVATILLFPWRRKGDGSASRLIDNFRASVRGNHNNVQIARDHANQTMHISRGIENDKRDER</sequence>
<organism evidence="3">
    <name type="scientific">Mycobacterium riyadhense</name>
    <dbReference type="NCBI Taxonomy" id="486698"/>
    <lineage>
        <taxon>Bacteria</taxon>
        <taxon>Bacillati</taxon>
        <taxon>Actinomycetota</taxon>
        <taxon>Actinomycetes</taxon>
        <taxon>Mycobacteriales</taxon>
        <taxon>Mycobacteriaceae</taxon>
        <taxon>Mycobacterium</taxon>
    </lineage>
</organism>
<feature type="compositionally biased region" description="Basic and acidic residues" evidence="1">
    <location>
        <begin position="93"/>
        <end position="103"/>
    </location>
</feature>
<keyword evidence="2" id="KW-0812">Transmembrane</keyword>
<dbReference type="EMBL" id="LR589068">
    <property type="protein sequence ID" value="VTO95536.1"/>
    <property type="molecule type" value="Genomic_DNA"/>
</dbReference>
<dbReference type="RefSeq" id="WP_204802634.1">
    <property type="nucleotide sequence ID" value="NZ_CAJMWM010000001.1"/>
</dbReference>
<evidence type="ECO:0000313" key="3">
    <source>
        <dbReference type="EMBL" id="VTO95536.1"/>
    </source>
</evidence>
<gene>
    <name evidence="3" type="ORF">BIN_B_01017</name>
</gene>
<dbReference type="AlphaFoldDB" id="A0A653EDD0"/>
<reference evidence="3" key="1">
    <citation type="submission" date="2019-05" db="EMBL/GenBank/DDBJ databases">
        <authorList>
            <person name="Naeem R."/>
            <person name="Antony C."/>
            <person name="Guan Q."/>
        </authorList>
    </citation>
    <scope>NUCLEOTIDE SEQUENCE</scope>
    <source>
        <strain evidence="3">2</strain>
    </source>
</reference>